<dbReference type="RefSeq" id="WP_295454360.1">
    <property type="nucleotide sequence ID" value="NZ_BAABWU010000002.1"/>
</dbReference>
<organism evidence="2 3">
    <name type="scientific">Pseudophaeobacter arcticus</name>
    <dbReference type="NCBI Taxonomy" id="385492"/>
    <lineage>
        <taxon>Bacteria</taxon>
        <taxon>Pseudomonadati</taxon>
        <taxon>Pseudomonadota</taxon>
        <taxon>Alphaproteobacteria</taxon>
        <taxon>Rhodobacterales</taxon>
        <taxon>Paracoccaceae</taxon>
        <taxon>Pseudophaeobacter</taxon>
    </lineage>
</organism>
<comment type="caution">
    <text evidence="2">The sequence shown here is derived from an EMBL/GenBank/DDBJ whole genome shotgun (WGS) entry which is preliminary data.</text>
</comment>
<gene>
    <name evidence="2" type="primary">rsbS</name>
    <name evidence="2" type="ORF">NBRC116598_09380</name>
</gene>
<proteinExistence type="predicted"/>
<dbReference type="CDD" id="cd07041">
    <property type="entry name" value="STAS_RsbR_RsbS_like"/>
    <property type="match status" value="1"/>
</dbReference>
<dbReference type="Gene3D" id="3.30.750.24">
    <property type="entry name" value="STAS domain"/>
    <property type="match status" value="1"/>
</dbReference>
<dbReference type="Pfam" id="PF01740">
    <property type="entry name" value="STAS"/>
    <property type="match status" value="1"/>
</dbReference>
<keyword evidence="3" id="KW-1185">Reference proteome</keyword>
<feature type="domain" description="STAS" evidence="1">
    <location>
        <begin position="3"/>
        <end position="114"/>
    </location>
</feature>
<dbReference type="Proteomes" id="UP001441944">
    <property type="component" value="Unassembled WGS sequence"/>
</dbReference>
<dbReference type="InterPro" id="IPR051932">
    <property type="entry name" value="Bact_StressResp_Reg"/>
</dbReference>
<protein>
    <submittedName>
        <fullName evidence="2">RsbT antagonist protein RsbS</fullName>
    </submittedName>
</protein>
<dbReference type="InterPro" id="IPR036513">
    <property type="entry name" value="STAS_dom_sf"/>
</dbReference>
<evidence type="ECO:0000259" key="1">
    <source>
        <dbReference type="PROSITE" id="PS50801"/>
    </source>
</evidence>
<dbReference type="PANTHER" id="PTHR33745">
    <property type="entry name" value="RSBT ANTAGONIST PROTEIN RSBS-RELATED"/>
    <property type="match status" value="1"/>
</dbReference>
<dbReference type="EMBL" id="BAABWU010000002">
    <property type="protein sequence ID" value="GAA6195494.1"/>
    <property type="molecule type" value="Genomic_DNA"/>
</dbReference>
<dbReference type="PANTHER" id="PTHR33745:SF1">
    <property type="entry name" value="RSBT ANTAGONIST PROTEIN RSBS"/>
    <property type="match status" value="1"/>
</dbReference>
<evidence type="ECO:0000313" key="3">
    <source>
        <dbReference type="Proteomes" id="UP001441944"/>
    </source>
</evidence>
<name>A0ABQ0AHZ5_9RHOB</name>
<dbReference type="SUPFAM" id="SSF52091">
    <property type="entry name" value="SpoIIaa-like"/>
    <property type="match status" value="1"/>
</dbReference>
<evidence type="ECO:0000313" key="2">
    <source>
        <dbReference type="EMBL" id="GAA6195494.1"/>
    </source>
</evidence>
<dbReference type="InterPro" id="IPR002645">
    <property type="entry name" value="STAS_dom"/>
</dbReference>
<dbReference type="PROSITE" id="PS50801">
    <property type="entry name" value="STAS"/>
    <property type="match status" value="1"/>
</dbReference>
<sequence>MAVRVPILQQNRRLIASIQEDLSDQEILDLQSRLLDMVVTKGVTGVIIDVSAVDVLDSFSSRTLSEIAGGVYLRGAKLVLVGIQPEVAMALVLLGLTLKDVETALDLDRGMALLDRSGA</sequence>
<reference evidence="2 3" key="1">
    <citation type="submission" date="2024-04" db="EMBL/GenBank/DDBJ databases">
        <title>Draft genome sequence of Pseudophaeobacter arcticus NBRC 116598.</title>
        <authorList>
            <person name="Miyakawa T."/>
            <person name="Kusuya Y."/>
            <person name="Miura T."/>
        </authorList>
    </citation>
    <scope>NUCLEOTIDE SEQUENCE [LARGE SCALE GENOMIC DNA]</scope>
    <source>
        <strain evidence="2 3">SU-CL00105</strain>
    </source>
</reference>
<accession>A0ABQ0AHZ5</accession>